<name>A0A2G9IHA5_PREIN</name>
<comment type="caution">
    <text evidence="1">The sequence shown here is derived from an EMBL/GenBank/DDBJ whole genome shotgun (WGS) entry which is preliminary data.</text>
</comment>
<organism evidence="1 2">
    <name type="scientific">Prevotella intermedia</name>
    <dbReference type="NCBI Taxonomy" id="28131"/>
    <lineage>
        <taxon>Bacteria</taxon>
        <taxon>Pseudomonadati</taxon>
        <taxon>Bacteroidota</taxon>
        <taxon>Bacteroidia</taxon>
        <taxon>Bacteroidales</taxon>
        <taxon>Prevotellaceae</taxon>
        <taxon>Prevotella</taxon>
    </lineage>
</organism>
<gene>
    <name evidence="1" type="ORF">CUC04_07010</name>
</gene>
<dbReference type="EMBL" id="PESN01000001">
    <property type="protein sequence ID" value="PIN29153.1"/>
    <property type="molecule type" value="Genomic_DNA"/>
</dbReference>
<dbReference type="InterPro" id="IPR025455">
    <property type="entry name" value="DUF4276"/>
</dbReference>
<accession>A0A2G9IHA5</accession>
<evidence type="ECO:0000313" key="1">
    <source>
        <dbReference type="EMBL" id="PIN29153.1"/>
    </source>
</evidence>
<proteinExistence type="predicted"/>
<reference evidence="1 2" key="1">
    <citation type="submission" date="2017-11" db="EMBL/GenBank/DDBJ databases">
        <title>Genome sequencing of Prevotella intermedia KCOM 2069.</title>
        <authorList>
            <person name="Kook J.-K."/>
            <person name="Park S.-N."/>
            <person name="Lim Y.K."/>
        </authorList>
    </citation>
    <scope>NUCLEOTIDE SEQUENCE [LARGE SCALE GENOMIC DNA]</scope>
    <source>
        <strain evidence="1 2">KCOM 2069</strain>
    </source>
</reference>
<dbReference type="Pfam" id="PF14103">
    <property type="entry name" value="DUF4276"/>
    <property type="match status" value="1"/>
</dbReference>
<protein>
    <submittedName>
        <fullName evidence="1">ATPase</fullName>
    </submittedName>
</protein>
<dbReference type="AlphaFoldDB" id="A0A2G9IHA5"/>
<evidence type="ECO:0000313" key="2">
    <source>
        <dbReference type="Proteomes" id="UP000230500"/>
    </source>
</evidence>
<dbReference type="Proteomes" id="UP000230500">
    <property type="component" value="Unassembled WGS sequence"/>
</dbReference>
<sequence>MKRLVLIVEGETEENFVNNILRPYLCSKGIYNAVQCFKTKHSKGGISKYSYIKKDILNIIYEKDVIVSMMIDFYRLPSDFPGFSELLDSQTHQEKVSLLEAKIKEDIEKTQKQKFSNFIPYIQLHEFETLVFSSIKGIESLFERNEFNYKGFMDVIQKFPNPEDINNHPNTSPSMRLKKIIPGYDKVIHGIGIIQAIEMPILLERCPKFKIWIDSLEAVLRQG</sequence>
<dbReference type="RefSeq" id="WP_099977048.1">
    <property type="nucleotide sequence ID" value="NZ_PESN01000001.1"/>
</dbReference>